<dbReference type="Proteomes" id="UP000070444">
    <property type="component" value="Unassembled WGS sequence"/>
</dbReference>
<evidence type="ECO:0000313" key="3">
    <source>
        <dbReference type="EMBL" id="KXN66510.1"/>
    </source>
</evidence>
<accession>A0A137NUQ1</accession>
<dbReference type="STRING" id="796925.A0A137NUQ1"/>
<proteinExistence type="predicted"/>
<dbReference type="EMBL" id="KQ964716">
    <property type="protein sequence ID" value="KXN66510.1"/>
    <property type="molecule type" value="Genomic_DNA"/>
</dbReference>
<evidence type="ECO:0000256" key="1">
    <source>
        <dbReference type="ARBA" id="ARBA00022801"/>
    </source>
</evidence>
<dbReference type="GO" id="GO:0016787">
    <property type="term" value="F:hydrolase activity"/>
    <property type="evidence" value="ECO:0007669"/>
    <property type="project" value="UniProtKB-KW"/>
</dbReference>
<keyword evidence="4" id="KW-1185">Reference proteome</keyword>
<organism evidence="3 4">
    <name type="scientific">Conidiobolus coronatus (strain ATCC 28846 / CBS 209.66 / NRRL 28638)</name>
    <name type="common">Delacroixia coronata</name>
    <dbReference type="NCBI Taxonomy" id="796925"/>
    <lineage>
        <taxon>Eukaryota</taxon>
        <taxon>Fungi</taxon>
        <taxon>Fungi incertae sedis</taxon>
        <taxon>Zoopagomycota</taxon>
        <taxon>Entomophthoromycotina</taxon>
        <taxon>Entomophthoromycetes</taxon>
        <taxon>Entomophthorales</taxon>
        <taxon>Ancylistaceae</taxon>
        <taxon>Conidiobolus</taxon>
    </lineage>
</organism>
<dbReference type="OrthoDB" id="408631at2759"/>
<dbReference type="Gene3D" id="3.40.50.1820">
    <property type="entry name" value="alpha/beta hydrolase"/>
    <property type="match status" value="1"/>
</dbReference>
<keyword evidence="1 3" id="KW-0378">Hydrolase</keyword>
<reference evidence="3 4" key="1">
    <citation type="journal article" date="2015" name="Genome Biol. Evol.">
        <title>Phylogenomic analyses indicate that early fungi evolved digesting cell walls of algal ancestors of land plants.</title>
        <authorList>
            <person name="Chang Y."/>
            <person name="Wang S."/>
            <person name="Sekimoto S."/>
            <person name="Aerts A.L."/>
            <person name="Choi C."/>
            <person name="Clum A."/>
            <person name="LaButti K.M."/>
            <person name="Lindquist E.A."/>
            <person name="Yee Ngan C."/>
            <person name="Ohm R.A."/>
            <person name="Salamov A.A."/>
            <person name="Grigoriev I.V."/>
            <person name="Spatafora J.W."/>
            <person name="Berbee M.L."/>
        </authorList>
    </citation>
    <scope>NUCLEOTIDE SEQUENCE [LARGE SCALE GENOMIC DNA]</scope>
    <source>
        <strain evidence="3 4">NRRL 28638</strain>
    </source>
</reference>
<dbReference type="OMA" id="RQMMFKA"/>
<feature type="domain" description="Alpha/beta hydrolase fold-3" evidence="2">
    <location>
        <begin position="134"/>
        <end position="263"/>
    </location>
</feature>
<dbReference type="SUPFAM" id="SSF53474">
    <property type="entry name" value="alpha/beta-Hydrolases"/>
    <property type="match status" value="1"/>
</dbReference>
<dbReference type="InterPro" id="IPR050300">
    <property type="entry name" value="GDXG_lipolytic_enzyme"/>
</dbReference>
<gene>
    <name evidence="3" type="ORF">CONCODRAFT_73635</name>
</gene>
<protein>
    <submittedName>
        <fullName evidence="3">Alpha/beta-hydrolase</fullName>
    </submittedName>
</protein>
<dbReference type="Pfam" id="PF07859">
    <property type="entry name" value="Abhydrolase_3"/>
    <property type="match status" value="2"/>
</dbReference>
<evidence type="ECO:0000259" key="2">
    <source>
        <dbReference type="Pfam" id="PF07859"/>
    </source>
</evidence>
<dbReference type="InterPro" id="IPR029058">
    <property type="entry name" value="AB_hydrolase_fold"/>
</dbReference>
<dbReference type="PANTHER" id="PTHR48081">
    <property type="entry name" value="AB HYDROLASE SUPERFAMILY PROTEIN C4A8.06C"/>
    <property type="match status" value="1"/>
</dbReference>
<dbReference type="InterPro" id="IPR013094">
    <property type="entry name" value="AB_hydrolase_3"/>
</dbReference>
<name>A0A137NUQ1_CONC2</name>
<dbReference type="AlphaFoldDB" id="A0A137NUQ1"/>
<feature type="domain" description="Alpha/beta hydrolase fold-3" evidence="2">
    <location>
        <begin position="304"/>
        <end position="381"/>
    </location>
</feature>
<dbReference type="PANTHER" id="PTHR48081:SF8">
    <property type="entry name" value="ALPHA_BETA HYDROLASE FOLD-3 DOMAIN-CONTAINING PROTEIN-RELATED"/>
    <property type="match status" value="1"/>
</dbReference>
<sequence length="469" mass="53178">MNFVVDKLKLTANIAKGIFLYNIYGPPCKSWNLKTWLAVYLVREIFGNLGSLPVSRARIKINFTTQVKNSKTELVTIQDKFRQRAHELVKEHLKEVYGDDEWYGPESHWSKSHPLESEWVIPNHLTRSSNSNVILYIHGGAYILGHFSTYRSELETLAQNTDSIVLGTHYRLASEYSAPCQLEDALAHVLYLTSPVEDSGIGLSFDQIIVSGDSAGGGLSSILNHFMRDAKIGKLAGSLLYSPWVDLTTGQPSCTECTDTDTLSQIEHTSYDLDEKGEIIPGLFNTIYQASNLEFQNKMIERGHFLAPKKYVNSPLISPLCDTNFKDLPPTLIITGQVEAVRDESILYQELINNSYSDEELSNFEIPPTTLHLYEEMFHDFPFLALDLPSSQMSIKRAINFIKQCFAQNTPDFANIQEDNPINIKIEERDAESSMPKQWKNLYLSTISDQSLVKLSPCYKRNSIQTWIK</sequence>
<evidence type="ECO:0000313" key="4">
    <source>
        <dbReference type="Proteomes" id="UP000070444"/>
    </source>
</evidence>